<keyword evidence="4 10" id="KW-0472">Membrane</keyword>
<keyword evidence="7 10" id="KW-0811">Translocation</keyword>
<dbReference type="Proteomes" id="UP000281549">
    <property type="component" value="Unassembled WGS sequence"/>
</dbReference>
<keyword evidence="2 10" id="KW-0813">Transport</keyword>
<evidence type="ECO:0000256" key="2">
    <source>
        <dbReference type="ARBA" id="ARBA00022448"/>
    </source>
</evidence>
<reference evidence="13" key="3">
    <citation type="submission" date="2018-08" db="EMBL/GenBank/DDBJ databases">
        <title>Leveraging single-cell genomics to expand the Fungal Tree of Life.</title>
        <authorList>
            <consortium name="DOE Joint Genome Institute"/>
            <person name="Ahrendt S.R."/>
            <person name="Quandt C.A."/>
            <person name="Ciobanu D."/>
            <person name="Clum A."/>
            <person name="Salamov A."/>
            <person name="Andreopoulos B."/>
            <person name="Cheng J.-F."/>
            <person name="Woyke T."/>
            <person name="Pelin A."/>
            <person name="Henrissat B."/>
            <person name="Reynolds N."/>
            <person name="Benny G.L."/>
            <person name="Smith M.E."/>
            <person name="James T.Y."/>
            <person name="Grigoriev I.V."/>
        </authorList>
    </citation>
    <scope>NUCLEOTIDE SEQUENCE</scope>
    <source>
        <strain evidence="13">CSF55</strain>
    </source>
</reference>
<evidence type="ECO:0000313" key="13">
    <source>
        <dbReference type="EMBL" id="RKP21208.1"/>
    </source>
</evidence>
<dbReference type="InterPro" id="IPR035427">
    <property type="entry name" value="Tim10-like_dom_sf"/>
</dbReference>
<evidence type="ECO:0000313" key="15">
    <source>
        <dbReference type="Proteomes" id="UP000030755"/>
    </source>
</evidence>
<gene>
    <name evidence="12" type="ORF">O9G_004751</name>
    <name evidence="13" type="ORF">ROZALSC1DRAFT_27357</name>
    <name evidence="14" type="ORF">ROZALSC1DRAFT_27360</name>
</gene>
<dbReference type="EMBL" id="ML004976">
    <property type="protein sequence ID" value="RKP21214.1"/>
    <property type="molecule type" value="Genomic_DNA"/>
</dbReference>
<dbReference type="OrthoDB" id="274922at2759"/>
<dbReference type="PANTHER" id="PTHR11038:SF16">
    <property type="entry name" value="MITOCHONDRIAL IMPORT INNER MEMBRANE TRANSLOCASE SUBUNIT TIM10"/>
    <property type="match status" value="1"/>
</dbReference>
<evidence type="ECO:0000256" key="7">
    <source>
        <dbReference type="ARBA" id="ARBA00023010"/>
    </source>
</evidence>
<dbReference type="Gene3D" id="1.10.287.810">
    <property type="entry name" value="Mitochondrial import inner membrane translocase subunit tim13 like domains"/>
    <property type="match status" value="1"/>
</dbReference>
<comment type="domain">
    <text evidence="10">The twin CX3C motif contains 4 conserved Cys residues that form 2 disulfide bonds in the mitochondrial intermembrane space.</text>
</comment>
<comment type="subcellular location">
    <subcellularLocation>
        <location evidence="10">Mitochondrion inner membrane</location>
        <topology evidence="10">Peripheral membrane protein</topology>
        <orientation evidence="10">Intermembrane side</orientation>
    </subcellularLocation>
</comment>
<dbReference type="HOGENOM" id="CLU_162151_1_0_1"/>
<keyword evidence="15" id="KW-1185">Reference proteome</keyword>
<evidence type="ECO:0000313" key="12">
    <source>
        <dbReference type="EMBL" id="EPZ36323.1"/>
    </source>
</evidence>
<dbReference type="SUPFAM" id="SSF144122">
    <property type="entry name" value="Tim10-like"/>
    <property type="match status" value="1"/>
</dbReference>
<reference evidence="12 15" key="1">
    <citation type="journal article" date="2013" name="Curr. Biol.">
        <title>Shared signatures of parasitism and phylogenomics unite Cryptomycota and microsporidia.</title>
        <authorList>
            <person name="James T.Y."/>
            <person name="Pelin A."/>
            <person name="Bonen L."/>
            <person name="Ahrendt S."/>
            <person name="Sain D."/>
            <person name="Corradi N."/>
            <person name="Stajich J.E."/>
        </authorList>
    </citation>
    <scope>NUCLEOTIDE SEQUENCE [LARGE SCALE GENOMIC DNA]</scope>
    <source>
        <strain evidence="12 15">CSF55</strain>
        <strain evidence="12 15">CSF55</strain>
    </source>
</reference>
<dbReference type="AlphaFoldDB" id="A0A075B1T6"/>
<dbReference type="GO" id="GO:0015031">
    <property type="term" value="P:protein transport"/>
    <property type="evidence" value="ECO:0007669"/>
    <property type="project" value="UniProtKB-KW"/>
</dbReference>
<comment type="subunit">
    <text evidence="10">Heterohexamer.</text>
</comment>
<reference evidence="16" key="2">
    <citation type="journal article" date="2018" name="Nat. Microbiol.">
        <title>Leveraging single-cell genomics to expand the fungal tree of life.</title>
        <authorList>
            <person name="Ahrendt S.R."/>
            <person name="Quandt C.A."/>
            <person name="Ciobanu D."/>
            <person name="Clum A."/>
            <person name="Salamov A."/>
            <person name="Andreopoulos B."/>
            <person name="Cheng J.F."/>
            <person name="Woyke T."/>
            <person name="Pelin A."/>
            <person name="Henrissat B."/>
            <person name="Reynolds N.K."/>
            <person name="Benny G.L."/>
            <person name="Smith M.E."/>
            <person name="James T.Y."/>
            <person name="Grigoriev I.V."/>
        </authorList>
    </citation>
    <scope>NUCLEOTIDE SEQUENCE [LARGE SCALE GENOMIC DNA]</scope>
    <source>
        <strain evidence="16">CSF55</strain>
    </source>
</reference>
<comment type="function">
    <text evidence="10">Mitochondrial intermembrane chaperone that participates in the import and insertion of some multi-pass transmembrane proteins into the mitochondrial inner membrane. Also required for the transfer of beta-barrel precursors from the TOM complex to the sorting and assembly machinery (SAM complex) of the outer membrane. Acts as a chaperone-like protein that protects the hydrophobic precursors from aggregation and guide them through the mitochondrial intermembrane space.</text>
</comment>
<keyword evidence="9 10" id="KW-1015">Disulfide bond</keyword>
<dbReference type="STRING" id="988480.A0A075B1T6"/>
<keyword evidence="3" id="KW-0479">Metal-binding</keyword>
<sequence length="101" mass="11366">MFWGSSSNNGPSEAQKKAINEVHQQITAAQAVFDRVFKECHLKCVNSKHPAEEELTKGESVCTDRCVSKYFEAVNKISLVVQNFAEEQQKIMAEQMQTQTA</sequence>
<proteinExistence type="inferred from homology"/>
<dbReference type="GO" id="GO:0005743">
    <property type="term" value="C:mitochondrial inner membrane"/>
    <property type="evidence" value="ECO:0007669"/>
    <property type="project" value="UniProtKB-SubCell"/>
</dbReference>
<evidence type="ECO:0000313" key="14">
    <source>
        <dbReference type="EMBL" id="RKP21214.1"/>
    </source>
</evidence>
<evidence type="ECO:0000313" key="16">
    <source>
        <dbReference type="Proteomes" id="UP000281549"/>
    </source>
</evidence>
<keyword evidence="5" id="KW-0862">Zinc</keyword>
<evidence type="ECO:0000259" key="11">
    <source>
        <dbReference type="Pfam" id="PF02953"/>
    </source>
</evidence>
<keyword evidence="8 10" id="KW-0496">Mitochondrion</keyword>
<keyword evidence="6 10" id="KW-0653">Protein transport</keyword>
<organism evidence="12 15">
    <name type="scientific">Rozella allomycis (strain CSF55)</name>
    <dbReference type="NCBI Taxonomy" id="988480"/>
    <lineage>
        <taxon>Eukaryota</taxon>
        <taxon>Fungi</taxon>
        <taxon>Fungi incertae sedis</taxon>
        <taxon>Cryptomycota</taxon>
        <taxon>Cryptomycota incertae sedis</taxon>
        <taxon>Rozella</taxon>
    </lineage>
</organism>
<protein>
    <recommendedName>
        <fullName evidence="10">Mitochondrial import inner membrane translocase subunit</fullName>
    </recommendedName>
</protein>
<evidence type="ECO:0000256" key="3">
    <source>
        <dbReference type="ARBA" id="ARBA00022723"/>
    </source>
</evidence>
<evidence type="ECO:0000256" key="5">
    <source>
        <dbReference type="ARBA" id="ARBA00022833"/>
    </source>
</evidence>
<name>A0A075B1T6_ROZAC</name>
<evidence type="ECO:0000256" key="8">
    <source>
        <dbReference type="ARBA" id="ARBA00023128"/>
    </source>
</evidence>
<evidence type="ECO:0000256" key="6">
    <source>
        <dbReference type="ARBA" id="ARBA00022927"/>
    </source>
</evidence>
<dbReference type="GO" id="GO:0046872">
    <property type="term" value="F:metal ion binding"/>
    <property type="evidence" value="ECO:0007669"/>
    <property type="project" value="UniProtKB-KW"/>
</dbReference>
<evidence type="ECO:0000256" key="10">
    <source>
        <dbReference type="RuleBase" id="RU367043"/>
    </source>
</evidence>
<dbReference type="EMBL" id="KE560597">
    <property type="protein sequence ID" value="EPZ36323.1"/>
    <property type="molecule type" value="Genomic_DNA"/>
</dbReference>
<dbReference type="GO" id="GO:0045039">
    <property type="term" value="P:protein insertion into mitochondrial inner membrane"/>
    <property type="evidence" value="ECO:0007669"/>
    <property type="project" value="TreeGrafter"/>
</dbReference>
<dbReference type="Proteomes" id="UP000030755">
    <property type="component" value="Unassembled WGS sequence"/>
</dbReference>
<evidence type="ECO:0000256" key="1">
    <source>
        <dbReference type="ARBA" id="ARBA00006720"/>
    </source>
</evidence>
<dbReference type="PANTHER" id="PTHR11038">
    <property type="entry name" value="MITOCHONDRIAL IMPORT INNER MEMBRANE TRANSLOCASE SUBUNIT TIM10"/>
    <property type="match status" value="1"/>
</dbReference>
<keyword evidence="4 10" id="KW-0999">Mitochondrion inner membrane</keyword>
<keyword evidence="10" id="KW-0143">Chaperone</keyword>
<dbReference type="EMBL" id="ML004976">
    <property type="protein sequence ID" value="RKP21208.1"/>
    <property type="molecule type" value="Genomic_DNA"/>
</dbReference>
<evidence type="ECO:0000256" key="4">
    <source>
        <dbReference type="ARBA" id="ARBA00022792"/>
    </source>
</evidence>
<dbReference type="Pfam" id="PF02953">
    <property type="entry name" value="zf-Tim10_DDP"/>
    <property type="match status" value="1"/>
</dbReference>
<feature type="domain" description="Tim10-like" evidence="11">
    <location>
        <begin position="22"/>
        <end position="82"/>
    </location>
</feature>
<dbReference type="InterPro" id="IPR004217">
    <property type="entry name" value="Tim10-like"/>
</dbReference>
<evidence type="ECO:0000256" key="9">
    <source>
        <dbReference type="ARBA" id="ARBA00023157"/>
    </source>
</evidence>
<accession>A0A075B1T6</accession>
<comment type="similarity">
    <text evidence="1 10">Belongs to the small Tim family.</text>
</comment>